<keyword evidence="14" id="KW-1185">Reference proteome</keyword>
<dbReference type="PANTHER" id="PTHR31321:SF57">
    <property type="entry name" value="PECTINESTERASE 53-RELATED"/>
    <property type="match status" value="1"/>
</dbReference>
<reference evidence="13 14" key="1">
    <citation type="journal article" date="2018" name="Front. Microbiol.">
        <title>Genome-Wide Analysis of Corynespora cassiicola Leaf Fall Disease Putative Effectors.</title>
        <authorList>
            <person name="Lopez D."/>
            <person name="Ribeiro S."/>
            <person name="Label P."/>
            <person name="Fumanal B."/>
            <person name="Venisse J.S."/>
            <person name="Kohler A."/>
            <person name="de Oliveira R.R."/>
            <person name="Labutti K."/>
            <person name="Lipzen A."/>
            <person name="Lail K."/>
            <person name="Bauer D."/>
            <person name="Ohm R.A."/>
            <person name="Barry K.W."/>
            <person name="Spatafora J."/>
            <person name="Grigoriev I.V."/>
            <person name="Martin F.M."/>
            <person name="Pujade-Renaud V."/>
        </authorList>
    </citation>
    <scope>NUCLEOTIDE SEQUENCE [LARGE SCALE GENOMIC DNA]</scope>
    <source>
        <strain evidence="13 14">Philippines</strain>
    </source>
</reference>
<organism evidence="13 14">
    <name type="scientific">Corynespora cassiicola Philippines</name>
    <dbReference type="NCBI Taxonomy" id="1448308"/>
    <lineage>
        <taxon>Eukaryota</taxon>
        <taxon>Fungi</taxon>
        <taxon>Dikarya</taxon>
        <taxon>Ascomycota</taxon>
        <taxon>Pezizomycotina</taxon>
        <taxon>Dothideomycetes</taxon>
        <taxon>Pleosporomycetidae</taxon>
        <taxon>Pleosporales</taxon>
        <taxon>Corynesporascaceae</taxon>
        <taxon>Corynespora</taxon>
    </lineage>
</organism>
<dbReference type="UniPathway" id="UPA00545">
    <property type="reaction ID" value="UER00823"/>
</dbReference>
<evidence type="ECO:0000256" key="3">
    <source>
        <dbReference type="ARBA" id="ARBA00008891"/>
    </source>
</evidence>
<dbReference type="GO" id="GO:0045490">
    <property type="term" value="P:pectin catabolic process"/>
    <property type="evidence" value="ECO:0007669"/>
    <property type="project" value="UniProtKB-UniPathway"/>
</dbReference>
<evidence type="ECO:0000256" key="4">
    <source>
        <dbReference type="ARBA" id="ARBA00013229"/>
    </source>
</evidence>
<gene>
    <name evidence="13" type="ORF">BS50DRAFT_630853</name>
</gene>
<evidence type="ECO:0000256" key="7">
    <source>
        <dbReference type="ARBA" id="ARBA00022801"/>
    </source>
</evidence>
<keyword evidence="7" id="KW-0378">Hydrolase</keyword>
<evidence type="ECO:0000313" key="14">
    <source>
        <dbReference type="Proteomes" id="UP000240883"/>
    </source>
</evidence>
<dbReference type="Proteomes" id="UP000240883">
    <property type="component" value="Unassembled WGS sequence"/>
</dbReference>
<feature type="domain" description="Pectinesterase catalytic" evidence="12">
    <location>
        <begin position="51"/>
        <end position="312"/>
    </location>
</feature>
<dbReference type="AlphaFoldDB" id="A0A2T2NZE9"/>
<dbReference type="STRING" id="1448308.A0A2T2NZE9"/>
<dbReference type="InterPro" id="IPR000070">
    <property type="entry name" value="Pectinesterase_cat"/>
</dbReference>
<evidence type="ECO:0000313" key="13">
    <source>
        <dbReference type="EMBL" id="PSN70783.1"/>
    </source>
</evidence>
<dbReference type="PANTHER" id="PTHR31321">
    <property type="entry name" value="ACYL-COA THIOESTER HYDROLASE YBHC-RELATED"/>
    <property type="match status" value="1"/>
</dbReference>
<comment type="catalytic activity">
    <reaction evidence="10">
        <text>[(1-&gt;4)-alpha-D-galacturonosyl methyl ester](n) + n H2O = [(1-&gt;4)-alpha-D-galacturonosyl](n) + n methanol + n H(+)</text>
        <dbReference type="Rhea" id="RHEA:22380"/>
        <dbReference type="Rhea" id="RHEA-COMP:14570"/>
        <dbReference type="Rhea" id="RHEA-COMP:14573"/>
        <dbReference type="ChEBI" id="CHEBI:15377"/>
        <dbReference type="ChEBI" id="CHEBI:15378"/>
        <dbReference type="ChEBI" id="CHEBI:17790"/>
        <dbReference type="ChEBI" id="CHEBI:140522"/>
        <dbReference type="ChEBI" id="CHEBI:140523"/>
        <dbReference type="EC" id="3.1.1.11"/>
    </reaction>
</comment>
<dbReference type="FunFam" id="2.160.20.10:FF:000014">
    <property type="entry name" value="Pectinesterase"/>
    <property type="match status" value="1"/>
</dbReference>
<dbReference type="GO" id="GO:0030599">
    <property type="term" value="F:pectinesterase activity"/>
    <property type="evidence" value="ECO:0007669"/>
    <property type="project" value="UniProtKB-EC"/>
</dbReference>
<sequence>MAQIFDIIRPLLLASFFCQLALGSPLSLLKRATGRTSPPSGCLVVRQSTSSASEYSTIASAVTAVKPSGCIFIYSGTYTEQLSIRVNNLTIYGYTADVSNYKSNTVTITHKLGSYDAGSLDASSTVNVVSSDFRMYNVIVENTYGTAGQAVALTSNGMRQGFYGCSFKSFQDTLYAKAGYQYYSNCYMEGAVDFIFGNGAAWFGECTIAASRGGYITANSRTYPDDPAWYVFDHSTIAQITAASGVSVERSVFLGRPWRVEARVIYQYSQLTNVVHPEGWTTMAANATPTFMEFQNTGDGADISNRKWLAATSTAVSKSQLWPENSGWYDKSY</sequence>
<dbReference type="Gene3D" id="2.160.20.10">
    <property type="entry name" value="Single-stranded right-handed beta-helix, Pectin lyase-like"/>
    <property type="match status" value="1"/>
</dbReference>
<keyword evidence="6 11" id="KW-0732">Signal</keyword>
<dbReference type="GO" id="GO:0016829">
    <property type="term" value="F:lyase activity"/>
    <property type="evidence" value="ECO:0007669"/>
    <property type="project" value="UniProtKB-KW"/>
</dbReference>
<feature type="signal peptide" evidence="11">
    <location>
        <begin position="1"/>
        <end position="23"/>
    </location>
</feature>
<evidence type="ECO:0000256" key="10">
    <source>
        <dbReference type="ARBA" id="ARBA00047928"/>
    </source>
</evidence>
<evidence type="ECO:0000256" key="2">
    <source>
        <dbReference type="ARBA" id="ARBA00005184"/>
    </source>
</evidence>
<keyword evidence="8" id="KW-0063">Aspartyl esterase</keyword>
<keyword evidence="5" id="KW-0964">Secreted</keyword>
<comment type="pathway">
    <text evidence="2">Glycan metabolism; pectin degradation; 2-dehydro-3-deoxy-D-gluconate from pectin: step 1/5.</text>
</comment>
<feature type="chain" id="PRO_5015773794" description="pectinesterase" evidence="11">
    <location>
        <begin position="24"/>
        <end position="333"/>
    </location>
</feature>
<dbReference type="GO" id="GO:0042545">
    <property type="term" value="P:cell wall modification"/>
    <property type="evidence" value="ECO:0007669"/>
    <property type="project" value="InterPro"/>
</dbReference>
<evidence type="ECO:0000256" key="8">
    <source>
        <dbReference type="ARBA" id="ARBA00023085"/>
    </source>
</evidence>
<dbReference type="OrthoDB" id="2019149at2759"/>
<dbReference type="InterPro" id="IPR011050">
    <property type="entry name" value="Pectin_lyase_fold/virulence"/>
</dbReference>
<dbReference type="Pfam" id="PF01095">
    <property type="entry name" value="Pectinesterase"/>
    <property type="match status" value="1"/>
</dbReference>
<dbReference type="GO" id="GO:0005576">
    <property type="term" value="C:extracellular region"/>
    <property type="evidence" value="ECO:0007669"/>
    <property type="project" value="UniProtKB-SubCell"/>
</dbReference>
<comment type="subcellular location">
    <subcellularLocation>
        <location evidence="1">Secreted</location>
    </subcellularLocation>
</comment>
<evidence type="ECO:0000256" key="5">
    <source>
        <dbReference type="ARBA" id="ARBA00022525"/>
    </source>
</evidence>
<evidence type="ECO:0000259" key="12">
    <source>
        <dbReference type="Pfam" id="PF01095"/>
    </source>
</evidence>
<dbReference type="InterPro" id="IPR012334">
    <property type="entry name" value="Pectin_lyas_fold"/>
</dbReference>
<protein>
    <recommendedName>
        <fullName evidence="4">pectinesterase</fullName>
        <ecNumber evidence="4">3.1.1.11</ecNumber>
    </recommendedName>
    <alternativeName>
        <fullName evidence="9">Pectin methylesterase A</fullName>
    </alternativeName>
</protein>
<comment type="similarity">
    <text evidence="3">Belongs to the pectinesterase family.</text>
</comment>
<evidence type="ECO:0000256" key="6">
    <source>
        <dbReference type="ARBA" id="ARBA00022729"/>
    </source>
</evidence>
<keyword evidence="13" id="KW-0456">Lyase</keyword>
<proteinExistence type="inferred from homology"/>
<evidence type="ECO:0000256" key="9">
    <source>
        <dbReference type="ARBA" id="ARBA00042203"/>
    </source>
</evidence>
<dbReference type="SUPFAM" id="SSF51126">
    <property type="entry name" value="Pectin lyase-like"/>
    <property type="match status" value="1"/>
</dbReference>
<evidence type="ECO:0000256" key="11">
    <source>
        <dbReference type="SAM" id="SignalP"/>
    </source>
</evidence>
<accession>A0A2T2NZE9</accession>
<name>A0A2T2NZE9_CORCC</name>
<dbReference type="EC" id="3.1.1.11" evidence="4"/>
<dbReference type="EMBL" id="KZ678131">
    <property type="protein sequence ID" value="PSN70783.1"/>
    <property type="molecule type" value="Genomic_DNA"/>
</dbReference>
<evidence type="ECO:0000256" key="1">
    <source>
        <dbReference type="ARBA" id="ARBA00004613"/>
    </source>
</evidence>